<organism evidence="1 2">
    <name type="scientific">Crepidotus variabilis</name>
    <dbReference type="NCBI Taxonomy" id="179855"/>
    <lineage>
        <taxon>Eukaryota</taxon>
        <taxon>Fungi</taxon>
        <taxon>Dikarya</taxon>
        <taxon>Basidiomycota</taxon>
        <taxon>Agaricomycotina</taxon>
        <taxon>Agaricomycetes</taxon>
        <taxon>Agaricomycetidae</taxon>
        <taxon>Agaricales</taxon>
        <taxon>Agaricineae</taxon>
        <taxon>Crepidotaceae</taxon>
        <taxon>Crepidotus</taxon>
    </lineage>
</organism>
<dbReference type="InterPro" id="IPR032675">
    <property type="entry name" value="LRR_dom_sf"/>
</dbReference>
<protein>
    <recommendedName>
        <fullName evidence="3">F-box domain-containing protein</fullName>
    </recommendedName>
</protein>
<dbReference type="EMBL" id="MU157950">
    <property type="protein sequence ID" value="KAF9522338.1"/>
    <property type="molecule type" value="Genomic_DNA"/>
</dbReference>
<evidence type="ECO:0008006" key="3">
    <source>
        <dbReference type="Google" id="ProtNLM"/>
    </source>
</evidence>
<evidence type="ECO:0000313" key="2">
    <source>
        <dbReference type="Proteomes" id="UP000807306"/>
    </source>
</evidence>
<dbReference type="Gene3D" id="3.80.10.10">
    <property type="entry name" value="Ribonuclease Inhibitor"/>
    <property type="match status" value="1"/>
</dbReference>
<accession>A0A9P6E4C4</accession>
<gene>
    <name evidence="1" type="ORF">CPB83DRAFT_911410</name>
</gene>
<sequence>MSCPTCGRPFNGSESKMVSPYQLLNDSVNQPSTGKLDKTTPRIPRLSAELLSRIFTSCVASLSTSNFPDVDYKNKTIGLALTLGSVCQNWRTVSLKTPQLWNTVHLSSDLPVEIAEIWLARSVPLPLDVQFHIPPEVNIQADEDEDAEEEEVEYITDVRSIITEINRHVSRWRSVHFSVHPEMLSWFSLSQKANQPQRLDVLSLCLYSEEGDEVEVELQGVVPSKLWIMGYIEEIGIQWNNLTHLAFRNTTVRKCYEALSVVRQVQFCSFDTMQDEDEFAMQHPLILPSLDTLHLEHYPNSFWDCFIFPSLQTLHVLPADPQLLVGVRSAIVRSKCQLKDLRILHQKETDQSEIIETLRLAPSLKKLHIRGCSISDTFFELMTALCKSIVGFRFFEA</sequence>
<evidence type="ECO:0000313" key="1">
    <source>
        <dbReference type="EMBL" id="KAF9522338.1"/>
    </source>
</evidence>
<reference evidence="1" key="1">
    <citation type="submission" date="2020-11" db="EMBL/GenBank/DDBJ databases">
        <authorList>
            <consortium name="DOE Joint Genome Institute"/>
            <person name="Ahrendt S."/>
            <person name="Riley R."/>
            <person name="Andreopoulos W."/>
            <person name="Labutti K."/>
            <person name="Pangilinan J."/>
            <person name="Ruiz-Duenas F.J."/>
            <person name="Barrasa J.M."/>
            <person name="Sanchez-Garcia M."/>
            <person name="Camarero S."/>
            <person name="Miyauchi S."/>
            <person name="Serrano A."/>
            <person name="Linde D."/>
            <person name="Babiker R."/>
            <person name="Drula E."/>
            <person name="Ayuso-Fernandez I."/>
            <person name="Pacheco R."/>
            <person name="Padilla G."/>
            <person name="Ferreira P."/>
            <person name="Barriuso J."/>
            <person name="Kellner H."/>
            <person name="Castanera R."/>
            <person name="Alfaro M."/>
            <person name="Ramirez L."/>
            <person name="Pisabarro A.G."/>
            <person name="Kuo A."/>
            <person name="Tritt A."/>
            <person name="Lipzen A."/>
            <person name="He G."/>
            <person name="Yan M."/>
            <person name="Ng V."/>
            <person name="Cullen D."/>
            <person name="Martin F."/>
            <person name="Rosso M.-N."/>
            <person name="Henrissat B."/>
            <person name="Hibbett D."/>
            <person name="Martinez A.T."/>
            <person name="Grigoriev I.V."/>
        </authorList>
    </citation>
    <scope>NUCLEOTIDE SEQUENCE</scope>
    <source>
        <strain evidence="1">CBS 506.95</strain>
    </source>
</reference>
<keyword evidence="2" id="KW-1185">Reference proteome</keyword>
<dbReference type="Proteomes" id="UP000807306">
    <property type="component" value="Unassembled WGS sequence"/>
</dbReference>
<comment type="caution">
    <text evidence="1">The sequence shown here is derived from an EMBL/GenBank/DDBJ whole genome shotgun (WGS) entry which is preliminary data.</text>
</comment>
<dbReference type="AlphaFoldDB" id="A0A9P6E4C4"/>
<dbReference type="SUPFAM" id="SSF52047">
    <property type="entry name" value="RNI-like"/>
    <property type="match status" value="1"/>
</dbReference>
<dbReference type="OrthoDB" id="2269034at2759"/>
<proteinExistence type="predicted"/>
<name>A0A9P6E4C4_9AGAR</name>